<dbReference type="OrthoDB" id="212148at2"/>
<evidence type="ECO:0000256" key="1">
    <source>
        <dbReference type="SAM" id="MobiDB-lite"/>
    </source>
</evidence>
<name>A0A5C5XKE5_9PLAN</name>
<keyword evidence="4" id="KW-1185">Reference proteome</keyword>
<evidence type="ECO:0000313" key="4">
    <source>
        <dbReference type="Proteomes" id="UP000316095"/>
    </source>
</evidence>
<feature type="compositionally biased region" description="Low complexity" evidence="1">
    <location>
        <begin position="178"/>
        <end position="191"/>
    </location>
</feature>
<dbReference type="RefSeq" id="WP_146505476.1">
    <property type="nucleotide sequence ID" value="NZ_SJPG01000001.1"/>
</dbReference>
<gene>
    <name evidence="3" type="ORF">Pan54_44540</name>
</gene>
<accession>A0A5C5XKE5</accession>
<dbReference type="Proteomes" id="UP000316095">
    <property type="component" value="Unassembled WGS sequence"/>
</dbReference>
<keyword evidence="2" id="KW-0732">Signal</keyword>
<dbReference type="AlphaFoldDB" id="A0A5C5XKE5"/>
<feature type="chain" id="PRO_5022673063" evidence="2">
    <location>
        <begin position="23"/>
        <end position="228"/>
    </location>
</feature>
<sequence precursor="true">MLLRTLPKAVLALAVMVTGLQAQDLEIYDSEGFSGGYAEGSYGPLGSEQLYPFDLQNPWAHGYIQYMPFYGAYKHFRPYNYKHVGAQTQTAAGWGMSPVMPYSQQFWHRYHARGTMSNGASNAQEALMQYPQPKAFERRVEKNKAPQDPNPLNVYPNYPPHQYQPEVAPVPQGGPSTQYQNRYQPQYNQQPHSGPGMMAPYSGVSYQNGPVNEYPQQQQQQQPILMAP</sequence>
<proteinExistence type="predicted"/>
<feature type="region of interest" description="Disordered" evidence="1">
    <location>
        <begin position="138"/>
        <end position="228"/>
    </location>
</feature>
<evidence type="ECO:0000256" key="2">
    <source>
        <dbReference type="SAM" id="SignalP"/>
    </source>
</evidence>
<feature type="signal peptide" evidence="2">
    <location>
        <begin position="1"/>
        <end position="22"/>
    </location>
</feature>
<organism evidence="3 4">
    <name type="scientific">Rubinisphaera italica</name>
    <dbReference type="NCBI Taxonomy" id="2527969"/>
    <lineage>
        <taxon>Bacteria</taxon>
        <taxon>Pseudomonadati</taxon>
        <taxon>Planctomycetota</taxon>
        <taxon>Planctomycetia</taxon>
        <taxon>Planctomycetales</taxon>
        <taxon>Planctomycetaceae</taxon>
        <taxon>Rubinisphaera</taxon>
    </lineage>
</organism>
<protein>
    <submittedName>
        <fullName evidence="3">Uncharacterized protein</fullName>
    </submittedName>
</protein>
<evidence type="ECO:0000313" key="3">
    <source>
        <dbReference type="EMBL" id="TWT63696.1"/>
    </source>
</evidence>
<dbReference type="EMBL" id="SJPG01000001">
    <property type="protein sequence ID" value="TWT63696.1"/>
    <property type="molecule type" value="Genomic_DNA"/>
</dbReference>
<reference evidence="3 4" key="1">
    <citation type="submission" date="2019-02" db="EMBL/GenBank/DDBJ databases">
        <title>Deep-cultivation of Planctomycetes and their phenomic and genomic characterization uncovers novel biology.</title>
        <authorList>
            <person name="Wiegand S."/>
            <person name="Jogler M."/>
            <person name="Boedeker C."/>
            <person name="Pinto D."/>
            <person name="Vollmers J."/>
            <person name="Rivas-Marin E."/>
            <person name="Kohn T."/>
            <person name="Peeters S.H."/>
            <person name="Heuer A."/>
            <person name="Rast P."/>
            <person name="Oberbeckmann S."/>
            <person name="Bunk B."/>
            <person name="Jeske O."/>
            <person name="Meyerdierks A."/>
            <person name="Storesund J.E."/>
            <person name="Kallscheuer N."/>
            <person name="Luecker S."/>
            <person name="Lage O.M."/>
            <person name="Pohl T."/>
            <person name="Merkel B.J."/>
            <person name="Hornburger P."/>
            <person name="Mueller R.-W."/>
            <person name="Bruemmer F."/>
            <person name="Labrenz M."/>
            <person name="Spormann A.M."/>
            <person name="Op Den Camp H."/>
            <person name="Overmann J."/>
            <person name="Amann R."/>
            <person name="Jetten M.S.M."/>
            <person name="Mascher T."/>
            <person name="Medema M.H."/>
            <person name="Devos D.P."/>
            <person name="Kaster A.-K."/>
            <person name="Ovreas L."/>
            <person name="Rohde M."/>
            <person name="Galperin M.Y."/>
            <person name="Jogler C."/>
        </authorList>
    </citation>
    <scope>NUCLEOTIDE SEQUENCE [LARGE SCALE GENOMIC DNA]</scope>
    <source>
        <strain evidence="3 4">Pan54</strain>
    </source>
</reference>
<comment type="caution">
    <text evidence="3">The sequence shown here is derived from an EMBL/GenBank/DDBJ whole genome shotgun (WGS) entry which is preliminary data.</text>
</comment>